<name>A0AAW5C3H9_9FIRM</name>
<dbReference type="AlphaFoldDB" id="A0AAW5C3H9"/>
<accession>A0AAW5C3H9</accession>
<dbReference type="Gene3D" id="3.30.429.10">
    <property type="entry name" value="Macrophage Migration Inhibitory Factor"/>
    <property type="match status" value="1"/>
</dbReference>
<dbReference type="SUPFAM" id="SSF55331">
    <property type="entry name" value="Tautomerase/MIF"/>
    <property type="match status" value="1"/>
</dbReference>
<evidence type="ECO:0000256" key="1">
    <source>
        <dbReference type="ARBA" id="ARBA00023235"/>
    </source>
</evidence>
<comment type="caution">
    <text evidence="3">The sequence shown here is derived from an EMBL/GenBank/DDBJ whole genome shotgun (WGS) entry which is preliminary data.</text>
</comment>
<dbReference type="InterPro" id="IPR004370">
    <property type="entry name" value="4-OT-like_dom"/>
</dbReference>
<protein>
    <submittedName>
        <fullName evidence="4">4-oxalocrotonate tautomerase</fullName>
    </submittedName>
    <submittedName>
        <fullName evidence="3">Tautomerase family protein</fullName>
    </submittedName>
</protein>
<dbReference type="GO" id="GO:0016853">
    <property type="term" value="F:isomerase activity"/>
    <property type="evidence" value="ECO:0007669"/>
    <property type="project" value="UniProtKB-KW"/>
</dbReference>
<organism evidence="3 6">
    <name type="scientific">Enterocloster aldenensis</name>
    <dbReference type="NCBI Taxonomy" id="358742"/>
    <lineage>
        <taxon>Bacteria</taxon>
        <taxon>Bacillati</taxon>
        <taxon>Bacillota</taxon>
        <taxon>Clostridia</taxon>
        <taxon>Lachnospirales</taxon>
        <taxon>Lachnospiraceae</taxon>
        <taxon>Enterocloster</taxon>
    </lineage>
</organism>
<dbReference type="EMBL" id="JAAITT010000006">
    <property type="protein sequence ID" value="NSJ48286.1"/>
    <property type="molecule type" value="Genomic_DNA"/>
</dbReference>
<dbReference type="Pfam" id="PF01361">
    <property type="entry name" value="Tautomerase"/>
    <property type="match status" value="1"/>
</dbReference>
<proteinExistence type="predicted"/>
<reference evidence="4 5" key="1">
    <citation type="journal article" date="2020" name="Cell Host Microbe">
        <title>Functional and Genomic Variation between Human-Derived Isolates of Lachnospiraceae Reveals Inter- and Intra-Species Diversity.</title>
        <authorList>
            <person name="Sorbara M.T."/>
            <person name="Littmann E.R."/>
            <person name="Fontana E."/>
            <person name="Moody T.U."/>
            <person name="Kohout C.E."/>
            <person name="Gjonbalaj M."/>
            <person name="Eaton V."/>
            <person name="Seok R."/>
            <person name="Leiner I.M."/>
            <person name="Pamer E.G."/>
        </authorList>
    </citation>
    <scope>NUCLEOTIDE SEQUENCE [LARGE SCALE GENOMIC DNA]</scope>
    <source>
        <strain evidence="4 5">MSK.1.17</strain>
    </source>
</reference>
<dbReference type="Proteomes" id="UP001299608">
    <property type="component" value="Unassembled WGS sequence"/>
</dbReference>
<reference evidence="4" key="2">
    <citation type="submission" date="2020-02" db="EMBL/GenBank/DDBJ databases">
        <authorList>
            <person name="Littmann E."/>
            <person name="Sorbara M."/>
        </authorList>
    </citation>
    <scope>NUCLEOTIDE SEQUENCE</scope>
    <source>
        <strain evidence="4">MSK.1.17</strain>
    </source>
</reference>
<evidence type="ECO:0000313" key="5">
    <source>
        <dbReference type="Proteomes" id="UP000669239"/>
    </source>
</evidence>
<evidence type="ECO:0000313" key="6">
    <source>
        <dbReference type="Proteomes" id="UP001299608"/>
    </source>
</evidence>
<dbReference type="Proteomes" id="UP000669239">
    <property type="component" value="Unassembled WGS sequence"/>
</dbReference>
<keyword evidence="1" id="KW-0413">Isomerase</keyword>
<dbReference type="EMBL" id="JAKNGE010000032">
    <property type="protein sequence ID" value="MCG4748092.1"/>
    <property type="molecule type" value="Genomic_DNA"/>
</dbReference>
<evidence type="ECO:0000313" key="4">
    <source>
        <dbReference type="EMBL" id="NSJ48286.1"/>
    </source>
</evidence>
<dbReference type="InterPro" id="IPR014347">
    <property type="entry name" value="Tautomerase/MIF_sf"/>
</dbReference>
<keyword evidence="5" id="KW-1185">Reference proteome</keyword>
<evidence type="ECO:0000313" key="3">
    <source>
        <dbReference type="EMBL" id="MCG4748092.1"/>
    </source>
</evidence>
<gene>
    <name evidence="4" type="ORF">G5B36_06175</name>
    <name evidence="3" type="ORF">L0N08_21980</name>
</gene>
<dbReference type="RefSeq" id="WP_165641634.1">
    <property type="nucleotide sequence ID" value="NZ_CAXTHN010000023.1"/>
</dbReference>
<feature type="domain" description="4-oxalocrotonate tautomerase-like" evidence="2">
    <location>
        <begin position="2"/>
        <end position="52"/>
    </location>
</feature>
<reference evidence="3" key="3">
    <citation type="submission" date="2022-01" db="EMBL/GenBank/DDBJ databases">
        <title>Collection of gut derived symbiotic bacterial strains cultured from healthy donors.</title>
        <authorList>
            <person name="Lin H."/>
            <person name="Kohout C."/>
            <person name="Waligurski E."/>
            <person name="Pamer E.G."/>
        </authorList>
    </citation>
    <scope>NUCLEOTIDE SEQUENCE</scope>
    <source>
        <strain evidence="3">DFI.6.55</strain>
    </source>
</reference>
<evidence type="ECO:0000259" key="2">
    <source>
        <dbReference type="Pfam" id="PF01361"/>
    </source>
</evidence>
<sequence>MPHITVKLFEGRDKDTKMKLAKALQAELGRVLACGTEHVTVAVEDQNLEEWGNVYDHDIQGNPNLLLPPSYDWDAEYLSMTGKKRGCC</sequence>